<keyword evidence="1" id="KW-0456">Lyase</keyword>
<dbReference type="InterPro" id="IPR029069">
    <property type="entry name" value="HotDog_dom_sf"/>
</dbReference>
<gene>
    <name evidence="2" type="ORF">DCO61_04020</name>
</gene>
<dbReference type="AlphaFoldDB" id="A0A6L7D4T5"/>
<dbReference type="RefSeq" id="WP_118949143.1">
    <property type="nucleotide sequence ID" value="NZ_QBIU01000001.1"/>
</dbReference>
<sequence>MILQNLNANDIQKYQQNRHPCFFVDYIKEVVVGKSAIGYKSFSYNEWFFPSHFSDEASVPGFIQMESLAQVFLMTFLTIKGNEGQKTAFIKSNVEFKKKIVPGNILEINAKLDSYNRGIAKGSAIAYLRGVNIVDVIESKLDSITTNGGGAS</sequence>
<evidence type="ECO:0000313" key="2">
    <source>
        <dbReference type="EMBL" id="MWV69197.1"/>
    </source>
</evidence>
<comment type="caution">
    <text evidence="2">The sequence shown here is derived from an EMBL/GenBank/DDBJ whole genome shotgun (WGS) entry which is preliminary data.</text>
</comment>
<accession>A0A6L7D4T5</accession>
<evidence type="ECO:0000313" key="3">
    <source>
        <dbReference type="Proteomes" id="UP000477070"/>
    </source>
</evidence>
<dbReference type="EMBL" id="QBIU01000001">
    <property type="protein sequence ID" value="MWV69197.1"/>
    <property type="molecule type" value="Genomic_DNA"/>
</dbReference>
<protein>
    <submittedName>
        <fullName evidence="2">Beta-hydroxyacyl-ACP dehydratase</fullName>
    </submittedName>
</protein>
<dbReference type="SUPFAM" id="SSF54637">
    <property type="entry name" value="Thioesterase/thiol ester dehydrase-isomerase"/>
    <property type="match status" value="1"/>
</dbReference>
<dbReference type="Gene3D" id="3.10.129.10">
    <property type="entry name" value="Hotdog Thioesterase"/>
    <property type="match status" value="1"/>
</dbReference>
<dbReference type="InterPro" id="IPR013114">
    <property type="entry name" value="FabA_FabZ"/>
</dbReference>
<organism evidence="2 3">
    <name type="scientific">Helicobacter saguini</name>
    <dbReference type="NCBI Taxonomy" id="1548018"/>
    <lineage>
        <taxon>Bacteria</taxon>
        <taxon>Pseudomonadati</taxon>
        <taxon>Campylobacterota</taxon>
        <taxon>Epsilonproteobacteria</taxon>
        <taxon>Campylobacterales</taxon>
        <taxon>Helicobacteraceae</taxon>
        <taxon>Helicobacter</taxon>
    </lineage>
</organism>
<proteinExistence type="predicted"/>
<name>A0A6L7D4T5_9HELI</name>
<dbReference type="PANTHER" id="PTHR30272:SF1">
    <property type="entry name" value="3-HYDROXYACYL-[ACYL-CARRIER-PROTEIN] DEHYDRATASE"/>
    <property type="match status" value="1"/>
</dbReference>
<reference evidence="2 3" key="1">
    <citation type="submission" date="2019-12" db="EMBL/GenBank/DDBJ databases">
        <title>Multi-Generational Helicobacter saguini Isolates.</title>
        <authorList>
            <person name="Mannion A."/>
            <person name="Shen Z."/>
            <person name="Fox J.G."/>
        </authorList>
    </citation>
    <scope>NUCLEOTIDE SEQUENCE [LARGE SCALE GENOMIC DNA]</scope>
    <source>
        <strain evidence="3">16-048 (F4)</strain>
    </source>
</reference>
<dbReference type="Proteomes" id="UP000477070">
    <property type="component" value="Unassembled WGS sequence"/>
</dbReference>
<dbReference type="PANTHER" id="PTHR30272">
    <property type="entry name" value="3-HYDROXYACYL-[ACYL-CARRIER-PROTEIN] DEHYDRATASE"/>
    <property type="match status" value="1"/>
</dbReference>
<dbReference type="Pfam" id="PF07977">
    <property type="entry name" value="FabA"/>
    <property type="match status" value="1"/>
</dbReference>
<dbReference type="GO" id="GO:0016829">
    <property type="term" value="F:lyase activity"/>
    <property type="evidence" value="ECO:0007669"/>
    <property type="project" value="UniProtKB-KW"/>
</dbReference>
<evidence type="ECO:0000256" key="1">
    <source>
        <dbReference type="ARBA" id="ARBA00023239"/>
    </source>
</evidence>